<keyword evidence="8 19" id="KW-0169">Cobalamin biosynthesis</keyword>
<dbReference type="UniPathway" id="UPA00148">
    <property type="reaction ID" value="UER00238"/>
</dbReference>
<feature type="transmembrane region" description="Helical" evidence="19">
    <location>
        <begin position="189"/>
        <end position="207"/>
    </location>
</feature>
<feature type="transmembrane region" description="Helical" evidence="19">
    <location>
        <begin position="164"/>
        <end position="183"/>
    </location>
</feature>
<keyword evidence="7 19" id="KW-1003">Cell membrane</keyword>
<comment type="pathway">
    <text evidence="3 19">Cofactor biosynthesis; adenosylcobalamin biosynthesis; adenosylcobalamin from cob(II)yrinate a,c-diamide: step 7/7.</text>
</comment>
<dbReference type="GO" id="GO:0008818">
    <property type="term" value="F:cobalamin 5'-phosphate synthase activity"/>
    <property type="evidence" value="ECO:0007669"/>
    <property type="project" value="UniProtKB-UniRule"/>
</dbReference>
<dbReference type="InterPro" id="IPR003805">
    <property type="entry name" value="CobS"/>
</dbReference>
<keyword evidence="12 19" id="KW-1133">Transmembrane helix</keyword>
<comment type="cofactor">
    <cofactor evidence="1 19">
        <name>Mg(2+)</name>
        <dbReference type="ChEBI" id="CHEBI:18420"/>
    </cofactor>
</comment>
<keyword evidence="13 19" id="KW-0472">Membrane</keyword>
<keyword evidence="21" id="KW-1185">Reference proteome</keyword>
<comment type="subcellular location">
    <subcellularLocation>
        <location evidence="2 19">Cell membrane</location>
        <topology evidence="2 19">Multi-pass membrane protein</topology>
    </subcellularLocation>
</comment>
<dbReference type="NCBIfam" id="TIGR00317">
    <property type="entry name" value="cobS"/>
    <property type="match status" value="1"/>
</dbReference>
<evidence type="ECO:0000256" key="18">
    <source>
        <dbReference type="ARBA" id="ARBA00049504"/>
    </source>
</evidence>
<dbReference type="PANTHER" id="PTHR34148:SF1">
    <property type="entry name" value="ADENOSYLCOBINAMIDE-GDP RIBAZOLETRANSFERASE"/>
    <property type="match status" value="1"/>
</dbReference>
<organism evidence="20 21">
    <name type="scientific">Oceaniovalibus guishaninsula JLT2003</name>
    <dbReference type="NCBI Taxonomy" id="1231392"/>
    <lineage>
        <taxon>Bacteria</taxon>
        <taxon>Pseudomonadati</taxon>
        <taxon>Pseudomonadota</taxon>
        <taxon>Alphaproteobacteria</taxon>
        <taxon>Rhodobacterales</taxon>
        <taxon>Roseobacteraceae</taxon>
        <taxon>Oceaniovalibus</taxon>
    </lineage>
</organism>
<evidence type="ECO:0000256" key="4">
    <source>
        <dbReference type="ARBA" id="ARBA00010561"/>
    </source>
</evidence>
<keyword evidence="10 19" id="KW-0812">Transmembrane</keyword>
<feature type="transmembrane region" description="Helical" evidence="19">
    <location>
        <begin position="123"/>
        <end position="143"/>
    </location>
</feature>
<evidence type="ECO:0000256" key="6">
    <source>
        <dbReference type="ARBA" id="ARBA00015850"/>
    </source>
</evidence>
<evidence type="ECO:0000256" key="13">
    <source>
        <dbReference type="ARBA" id="ARBA00023136"/>
    </source>
</evidence>
<comment type="caution">
    <text evidence="20">The sequence shown here is derived from an EMBL/GenBank/DDBJ whole genome shotgun (WGS) entry which is preliminary data.</text>
</comment>
<reference evidence="20 21" key="1">
    <citation type="journal article" date="2012" name="J. Bacteriol.">
        <title>Draft Genome Sequence of Oceaniovalibus guishaninsula JLT2003T.</title>
        <authorList>
            <person name="Tang K."/>
            <person name="Liu K."/>
            <person name="Jiao N."/>
        </authorList>
    </citation>
    <scope>NUCLEOTIDE SEQUENCE [LARGE SCALE GENOMIC DNA]</scope>
    <source>
        <strain evidence="20 21">JLT2003</strain>
    </source>
</reference>
<dbReference type="GO" id="GO:0009236">
    <property type="term" value="P:cobalamin biosynthetic process"/>
    <property type="evidence" value="ECO:0007669"/>
    <property type="project" value="UniProtKB-UniRule"/>
</dbReference>
<keyword evidence="11 19" id="KW-0460">Magnesium</keyword>
<evidence type="ECO:0000256" key="15">
    <source>
        <dbReference type="ARBA" id="ARBA00032605"/>
    </source>
</evidence>
<evidence type="ECO:0000256" key="5">
    <source>
        <dbReference type="ARBA" id="ARBA00013200"/>
    </source>
</evidence>
<evidence type="ECO:0000256" key="7">
    <source>
        <dbReference type="ARBA" id="ARBA00022475"/>
    </source>
</evidence>
<evidence type="ECO:0000256" key="19">
    <source>
        <dbReference type="HAMAP-Rule" id="MF_00719"/>
    </source>
</evidence>
<evidence type="ECO:0000256" key="9">
    <source>
        <dbReference type="ARBA" id="ARBA00022679"/>
    </source>
</evidence>
<protein>
    <recommendedName>
        <fullName evidence="6 19">Adenosylcobinamide-GDP ribazoletransferase</fullName>
        <ecNumber evidence="5 19">2.7.8.26</ecNumber>
    </recommendedName>
    <alternativeName>
        <fullName evidence="16 19">Cobalamin synthase</fullName>
    </alternativeName>
    <alternativeName>
        <fullName evidence="15 19">Cobalamin-5'-phosphate synthase</fullName>
    </alternativeName>
</protein>
<evidence type="ECO:0000256" key="12">
    <source>
        <dbReference type="ARBA" id="ARBA00022989"/>
    </source>
</evidence>
<dbReference type="PANTHER" id="PTHR34148">
    <property type="entry name" value="ADENOSYLCOBINAMIDE-GDP RIBAZOLETRANSFERASE"/>
    <property type="match status" value="1"/>
</dbReference>
<dbReference type="GO" id="GO:0051073">
    <property type="term" value="F:adenosylcobinamide-GDP ribazoletransferase activity"/>
    <property type="evidence" value="ECO:0007669"/>
    <property type="project" value="UniProtKB-UniRule"/>
</dbReference>
<accession>K2HEI0</accession>
<dbReference type="AlphaFoldDB" id="K2HEI0"/>
<dbReference type="EMBL" id="AMGO01000001">
    <property type="protein sequence ID" value="EKE45868.1"/>
    <property type="molecule type" value="Genomic_DNA"/>
</dbReference>
<evidence type="ECO:0000313" key="20">
    <source>
        <dbReference type="EMBL" id="EKE45868.1"/>
    </source>
</evidence>
<evidence type="ECO:0000256" key="14">
    <source>
        <dbReference type="ARBA" id="ARBA00025228"/>
    </source>
</evidence>
<feature type="transmembrane region" description="Helical" evidence="19">
    <location>
        <begin position="36"/>
        <end position="61"/>
    </location>
</feature>
<dbReference type="STRING" id="1231392.OCGS_0094"/>
<sequence length="237" mass="23125">MAVAIALLTRLPLRADHARGADAAWAWPLAGLVPGLAAGGAILLAGAAGLAPGIGAALALAASVITTGALHEDGLADCADGFWGGFTRDRRLAIMRDSRVGTYGLIALILSLLLRWACLAALIGAGAGIASVLAAALLSRAAMPPVARLLPHARTDGLSVSVRRPGATTALLAVLVALAAALLLTGGAAIPATLAAALAALAVGAVARAKIGGQTGDVLGATQQCAEMAVLLALAAP</sequence>
<dbReference type="eggNOG" id="COG0368">
    <property type="taxonomic scope" value="Bacteria"/>
</dbReference>
<feature type="transmembrane region" description="Helical" evidence="19">
    <location>
        <begin position="100"/>
        <end position="117"/>
    </location>
</feature>
<evidence type="ECO:0000256" key="17">
    <source>
        <dbReference type="ARBA" id="ARBA00048623"/>
    </source>
</evidence>
<dbReference type="Pfam" id="PF02654">
    <property type="entry name" value="CobS"/>
    <property type="match status" value="1"/>
</dbReference>
<dbReference type="EC" id="2.7.8.26" evidence="5 19"/>
<evidence type="ECO:0000256" key="16">
    <source>
        <dbReference type="ARBA" id="ARBA00032853"/>
    </source>
</evidence>
<comment type="similarity">
    <text evidence="4 19">Belongs to the CobS family.</text>
</comment>
<evidence type="ECO:0000256" key="11">
    <source>
        <dbReference type="ARBA" id="ARBA00022842"/>
    </source>
</evidence>
<dbReference type="GO" id="GO:0005886">
    <property type="term" value="C:plasma membrane"/>
    <property type="evidence" value="ECO:0007669"/>
    <property type="project" value="UniProtKB-SubCell"/>
</dbReference>
<evidence type="ECO:0000313" key="21">
    <source>
        <dbReference type="Proteomes" id="UP000006765"/>
    </source>
</evidence>
<comment type="function">
    <text evidence="14 19">Joins adenosylcobinamide-GDP and alpha-ribazole to generate adenosylcobalamin (Ado-cobalamin). Also synthesizes adenosylcobalamin 5'-phosphate from adenosylcobinamide-GDP and alpha-ribazole 5'-phosphate.</text>
</comment>
<dbReference type="PATRIC" id="fig|1231392.3.peg.95"/>
<evidence type="ECO:0000256" key="10">
    <source>
        <dbReference type="ARBA" id="ARBA00022692"/>
    </source>
</evidence>
<proteinExistence type="inferred from homology"/>
<evidence type="ECO:0000256" key="8">
    <source>
        <dbReference type="ARBA" id="ARBA00022573"/>
    </source>
</evidence>
<gene>
    <name evidence="19" type="primary">cobS</name>
    <name evidence="20" type="ORF">OCGS_0094</name>
</gene>
<dbReference type="HAMAP" id="MF_00719">
    <property type="entry name" value="CobS"/>
    <property type="match status" value="1"/>
</dbReference>
<evidence type="ECO:0000256" key="2">
    <source>
        <dbReference type="ARBA" id="ARBA00004651"/>
    </source>
</evidence>
<comment type="catalytic activity">
    <reaction evidence="18 19">
        <text>alpha-ribazole 5'-phosphate + adenosylcob(III)inamide-GDP = adenosylcob(III)alamin 5'-phosphate + GMP + H(+)</text>
        <dbReference type="Rhea" id="RHEA:23560"/>
        <dbReference type="ChEBI" id="CHEBI:15378"/>
        <dbReference type="ChEBI" id="CHEBI:57918"/>
        <dbReference type="ChEBI" id="CHEBI:58115"/>
        <dbReference type="ChEBI" id="CHEBI:60487"/>
        <dbReference type="ChEBI" id="CHEBI:60493"/>
        <dbReference type="EC" id="2.7.8.26"/>
    </reaction>
</comment>
<evidence type="ECO:0000256" key="3">
    <source>
        <dbReference type="ARBA" id="ARBA00004663"/>
    </source>
</evidence>
<dbReference type="Proteomes" id="UP000006765">
    <property type="component" value="Unassembled WGS sequence"/>
</dbReference>
<name>K2HEI0_9RHOB</name>
<keyword evidence="9 19" id="KW-0808">Transferase</keyword>
<comment type="catalytic activity">
    <reaction evidence="17 19">
        <text>alpha-ribazole + adenosylcob(III)inamide-GDP = adenosylcob(III)alamin + GMP + H(+)</text>
        <dbReference type="Rhea" id="RHEA:16049"/>
        <dbReference type="ChEBI" id="CHEBI:10329"/>
        <dbReference type="ChEBI" id="CHEBI:15378"/>
        <dbReference type="ChEBI" id="CHEBI:18408"/>
        <dbReference type="ChEBI" id="CHEBI:58115"/>
        <dbReference type="ChEBI" id="CHEBI:60487"/>
        <dbReference type="EC" id="2.7.8.26"/>
    </reaction>
</comment>
<evidence type="ECO:0000256" key="1">
    <source>
        <dbReference type="ARBA" id="ARBA00001946"/>
    </source>
</evidence>